<dbReference type="SUPFAM" id="SSF56281">
    <property type="entry name" value="Metallo-hydrolase/oxidoreductase"/>
    <property type="match status" value="1"/>
</dbReference>
<dbReference type="PANTHER" id="PTHR42951:SF4">
    <property type="entry name" value="ACYL-COENZYME A THIOESTERASE MBLAC2"/>
    <property type="match status" value="1"/>
</dbReference>
<evidence type="ECO:0000259" key="3">
    <source>
        <dbReference type="SMART" id="SM00849"/>
    </source>
</evidence>
<feature type="chain" id="PRO_5009526906" description="Metallo-beta-lactamase domain-containing protein" evidence="2">
    <location>
        <begin position="24"/>
        <end position="308"/>
    </location>
</feature>
<dbReference type="GO" id="GO:0017001">
    <property type="term" value="P:antibiotic catabolic process"/>
    <property type="evidence" value="ECO:0007669"/>
    <property type="project" value="UniProtKB-ARBA"/>
</dbReference>
<dbReference type="InterPro" id="IPR050855">
    <property type="entry name" value="NDM-1-like"/>
</dbReference>
<reference evidence="4 5" key="1">
    <citation type="journal article" date="2016" name="Nat. Commun.">
        <title>Thousands of microbial genomes shed light on interconnected biogeochemical processes in an aquifer system.</title>
        <authorList>
            <person name="Anantharaman K."/>
            <person name="Brown C.T."/>
            <person name="Hug L.A."/>
            <person name="Sharon I."/>
            <person name="Castelle C.J."/>
            <person name="Probst A.J."/>
            <person name="Thomas B.C."/>
            <person name="Singh A."/>
            <person name="Wilkins M.J."/>
            <person name="Karaoz U."/>
            <person name="Brodie E.L."/>
            <person name="Williams K.H."/>
            <person name="Hubbard S.S."/>
            <person name="Banfield J.F."/>
        </authorList>
    </citation>
    <scope>NUCLEOTIDE SEQUENCE [LARGE SCALE GENOMIC DNA]</scope>
</reference>
<comment type="caution">
    <text evidence="4">The sequence shown here is derived from an EMBL/GenBank/DDBJ whole genome shotgun (WGS) entry which is preliminary data.</text>
</comment>
<proteinExistence type="inferred from homology"/>
<keyword evidence="2" id="KW-0732">Signal</keyword>
<dbReference type="AlphaFoldDB" id="A0A1F6TZC8"/>
<dbReference type="Proteomes" id="UP000179037">
    <property type="component" value="Unassembled WGS sequence"/>
</dbReference>
<feature type="domain" description="Metallo-beta-lactamase" evidence="3">
    <location>
        <begin position="53"/>
        <end position="239"/>
    </location>
</feature>
<dbReference type="InterPro" id="IPR001279">
    <property type="entry name" value="Metallo-B-lactamas"/>
</dbReference>
<dbReference type="SMART" id="SM00849">
    <property type="entry name" value="Lactamase_B"/>
    <property type="match status" value="1"/>
</dbReference>
<organism evidence="4 5">
    <name type="scientific">Candidatus Muproteobacteria bacterium RIFCSPLOWO2_01_FULL_60_18</name>
    <dbReference type="NCBI Taxonomy" id="1817768"/>
    <lineage>
        <taxon>Bacteria</taxon>
        <taxon>Pseudomonadati</taxon>
        <taxon>Pseudomonadota</taxon>
        <taxon>Candidatus Muproteobacteria</taxon>
    </lineage>
</organism>
<sequence>MIHPLRQLALLFVLLACFTPVMAAPLQVQKVTDGAYALVGELGQRSPENLGNNATFGVIVTGDSVVLVDPGGSFNGAKQIHKATQSITDKPVRLVINTGGQDHRWLGNGYFKARGARIVASATAVADQRARTTDQLITLNRLVGEKLMAGTEPAHAGETFENQLELEVGGVRLVLRHTGTAHTPGDSFVWLPQKKVVFAGDIVYVERVLVVTAESRSRSWIKAFEEIAALNPEHVVPGHGPATTLARARADTYDYLVALRAQVKAFMDGGGEIYDVGKIDQSRFRHIKLYEELKGRNAQQVFQEMEWE</sequence>
<protein>
    <recommendedName>
        <fullName evidence="3">Metallo-beta-lactamase domain-containing protein</fullName>
    </recommendedName>
</protein>
<dbReference type="CDD" id="cd16282">
    <property type="entry name" value="metallo-hydrolase-like_MBL-fold"/>
    <property type="match status" value="1"/>
</dbReference>
<evidence type="ECO:0000313" key="4">
    <source>
        <dbReference type="EMBL" id="OGI50460.1"/>
    </source>
</evidence>
<comment type="similarity">
    <text evidence="1">Belongs to the metallo-beta-lactamase superfamily. Class-B beta-lactamase family.</text>
</comment>
<feature type="signal peptide" evidence="2">
    <location>
        <begin position="1"/>
        <end position="23"/>
    </location>
</feature>
<dbReference type="PANTHER" id="PTHR42951">
    <property type="entry name" value="METALLO-BETA-LACTAMASE DOMAIN-CONTAINING"/>
    <property type="match status" value="1"/>
</dbReference>
<dbReference type="EMBL" id="MFTC01000069">
    <property type="protein sequence ID" value="OGI50460.1"/>
    <property type="molecule type" value="Genomic_DNA"/>
</dbReference>
<dbReference type="Pfam" id="PF00753">
    <property type="entry name" value="Lactamase_B"/>
    <property type="match status" value="1"/>
</dbReference>
<dbReference type="InterPro" id="IPR036866">
    <property type="entry name" value="RibonucZ/Hydroxyglut_hydro"/>
</dbReference>
<dbReference type="STRING" id="1817768.A3A87_09680"/>
<accession>A0A1F6TZC8</accession>
<evidence type="ECO:0000256" key="2">
    <source>
        <dbReference type="SAM" id="SignalP"/>
    </source>
</evidence>
<dbReference type="PROSITE" id="PS51257">
    <property type="entry name" value="PROKAR_LIPOPROTEIN"/>
    <property type="match status" value="1"/>
</dbReference>
<evidence type="ECO:0000313" key="5">
    <source>
        <dbReference type="Proteomes" id="UP000179037"/>
    </source>
</evidence>
<evidence type="ECO:0000256" key="1">
    <source>
        <dbReference type="ARBA" id="ARBA00005250"/>
    </source>
</evidence>
<gene>
    <name evidence="4" type="ORF">A3A87_09680</name>
</gene>
<dbReference type="Gene3D" id="3.60.15.10">
    <property type="entry name" value="Ribonuclease Z/Hydroxyacylglutathione hydrolase-like"/>
    <property type="match status" value="1"/>
</dbReference>
<name>A0A1F6TZC8_9PROT</name>